<sequence>MSEIQLSAAKSWSLISPIGEDYLVMDMPSQVMPCSLFVPIVKGSRQCAVCQCSLNEHRLTAIYIEPSTIFSAPNTPAVQRKEATYV</sequence>
<dbReference type="OrthoDB" id="10381350at2759"/>
<keyword evidence="2" id="KW-1185">Reference proteome</keyword>
<evidence type="ECO:0000313" key="2">
    <source>
        <dbReference type="Proteomes" id="UP000268014"/>
    </source>
</evidence>
<dbReference type="WBParaSite" id="HPLM_0000801501-mRNA-1">
    <property type="protein sequence ID" value="HPLM_0000801501-mRNA-1"/>
    <property type="gene ID" value="HPLM_0000801501"/>
</dbReference>
<dbReference type="AlphaFoldDB" id="A0A158QM99"/>
<evidence type="ECO:0000313" key="3">
    <source>
        <dbReference type="WBParaSite" id="HPLM_0000801501-mRNA-1"/>
    </source>
</evidence>
<reference evidence="3" key="1">
    <citation type="submission" date="2016-04" db="UniProtKB">
        <authorList>
            <consortium name="WormBaseParasite"/>
        </authorList>
    </citation>
    <scope>IDENTIFICATION</scope>
</reference>
<dbReference type="Proteomes" id="UP000268014">
    <property type="component" value="Unassembled WGS sequence"/>
</dbReference>
<reference evidence="1 2" key="2">
    <citation type="submission" date="2018-11" db="EMBL/GenBank/DDBJ databases">
        <authorList>
            <consortium name="Pathogen Informatics"/>
        </authorList>
    </citation>
    <scope>NUCLEOTIDE SEQUENCE [LARGE SCALE GENOMIC DNA]</scope>
    <source>
        <strain evidence="1 2">MHpl1</strain>
    </source>
</reference>
<protein>
    <submittedName>
        <fullName evidence="1 3">Uncharacterized protein</fullName>
    </submittedName>
</protein>
<name>A0A158QM99_HAEPC</name>
<gene>
    <name evidence="1" type="ORF">HPLM_LOCUS8007</name>
</gene>
<organism evidence="3">
    <name type="scientific">Haemonchus placei</name>
    <name type="common">Barber's pole worm</name>
    <dbReference type="NCBI Taxonomy" id="6290"/>
    <lineage>
        <taxon>Eukaryota</taxon>
        <taxon>Metazoa</taxon>
        <taxon>Ecdysozoa</taxon>
        <taxon>Nematoda</taxon>
        <taxon>Chromadorea</taxon>
        <taxon>Rhabditida</taxon>
        <taxon>Rhabditina</taxon>
        <taxon>Rhabditomorpha</taxon>
        <taxon>Strongyloidea</taxon>
        <taxon>Trichostrongylidae</taxon>
        <taxon>Haemonchus</taxon>
    </lineage>
</organism>
<dbReference type="EMBL" id="UZAF01016766">
    <property type="protein sequence ID" value="VDO33596.1"/>
    <property type="molecule type" value="Genomic_DNA"/>
</dbReference>
<accession>A0A158QM99</accession>
<proteinExistence type="predicted"/>
<evidence type="ECO:0000313" key="1">
    <source>
        <dbReference type="EMBL" id="VDO33596.1"/>
    </source>
</evidence>